<keyword evidence="4" id="KW-0813">Transport</keyword>
<comment type="function">
    <text evidence="1">Needed for flagellar regrowth and assembly.</text>
</comment>
<dbReference type="RefSeq" id="WP_040095721.1">
    <property type="nucleotide sequence ID" value="NZ_JWJD01000001.1"/>
</dbReference>
<dbReference type="GO" id="GO:0015031">
    <property type="term" value="P:protein transport"/>
    <property type="evidence" value="ECO:0007669"/>
    <property type="project" value="UniProtKB-KW"/>
</dbReference>
<feature type="domain" description="Flagellar assembly protein FliH/Type III secretion system HrpE" evidence="8">
    <location>
        <begin position="86"/>
        <end position="212"/>
    </location>
</feature>
<dbReference type="Gene3D" id="3.30.2320.30">
    <property type="entry name" value="ATP synthase, E subunit, C-terminal"/>
    <property type="match status" value="1"/>
</dbReference>
<name>A0A0C2EG12_9BACT</name>
<keyword evidence="7" id="KW-1006">Bacterial flagellum protein export</keyword>
<dbReference type="InterPro" id="IPR018035">
    <property type="entry name" value="Flagellar_FliH/T3SS_HrpE"/>
</dbReference>
<dbReference type="AlphaFoldDB" id="A0A0C2EG12"/>
<keyword evidence="6" id="KW-0653">Protein transport</keyword>
<gene>
    <name evidence="9" type="ORF">GFER_02455</name>
</gene>
<organism evidence="9 10">
    <name type="scientific">Geoalkalibacter ferrihydriticus DSM 17813</name>
    <dbReference type="NCBI Taxonomy" id="1121915"/>
    <lineage>
        <taxon>Bacteria</taxon>
        <taxon>Pseudomonadati</taxon>
        <taxon>Thermodesulfobacteriota</taxon>
        <taxon>Desulfuromonadia</taxon>
        <taxon>Desulfuromonadales</taxon>
        <taxon>Geoalkalibacteraceae</taxon>
        <taxon>Geoalkalibacter</taxon>
    </lineage>
</organism>
<dbReference type="PANTHER" id="PTHR34982">
    <property type="entry name" value="YOP PROTEINS TRANSLOCATION PROTEIN L"/>
    <property type="match status" value="1"/>
</dbReference>
<evidence type="ECO:0000256" key="2">
    <source>
        <dbReference type="ARBA" id="ARBA00006602"/>
    </source>
</evidence>
<evidence type="ECO:0000256" key="6">
    <source>
        <dbReference type="ARBA" id="ARBA00022927"/>
    </source>
</evidence>
<comment type="similarity">
    <text evidence="2">Belongs to the FliH family.</text>
</comment>
<evidence type="ECO:0000256" key="5">
    <source>
        <dbReference type="ARBA" id="ARBA00022795"/>
    </source>
</evidence>
<dbReference type="EMBL" id="JWJD01000001">
    <property type="protein sequence ID" value="KIH77568.1"/>
    <property type="molecule type" value="Genomic_DNA"/>
</dbReference>
<sequence length="224" mass="24128">MSRVFRVSEPAGLKTLRFLDFDEQSEGQGGLGVFVEDEPAARALVVDTPGSGAPGAAITREQLEEARSAGYRQALDEGAAALVSAADALSQALNEVTRLRASLLKNSTEDMVQLVMAISEQVIGAEVATRPEFVFDTLKSALQNALKADEYEVRVHPDDLAQVVEHKPLFLAAVSGLRELRFGADAKISRGGCIVESRLGQVDATIDSRLDEIRSRLQEHLGAR</sequence>
<reference evidence="9 10" key="1">
    <citation type="submission" date="2014-12" db="EMBL/GenBank/DDBJ databases">
        <title>Genomes of Geoalkalibacter ferrihydriticus and Geoalkalibacter subterraneus, two haloalkaliphilic metal-reducing members of the Geobacteraceae.</title>
        <authorList>
            <person name="Badalamenti J.P."/>
            <person name="Torres C.I."/>
            <person name="Krajmalnik-Brown R."/>
            <person name="Bond D.R."/>
        </authorList>
    </citation>
    <scope>NUCLEOTIDE SEQUENCE [LARGE SCALE GENOMIC DNA]</scope>
    <source>
        <strain evidence="9 10">DSM 17813</strain>
    </source>
</reference>
<protein>
    <recommendedName>
        <fullName evidence="3">Flagellar assembly protein FliH</fullName>
    </recommendedName>
</protein>
<keyword evidence="5" id="KW-1005">Bacterial flagellum biogenesis</keyword>
<dbReference type="Pfam" id="PF02108">
    <property type="entry name" value="FliH"/>
    <property type="match status" value="1"/>
</dbReference>
<evidence type="ECO:0000256" key="3">
    <source>
        <dbReference type="ARBA" id="ARBA00016507"/>
    </source>
</evidence>
<comment type="caution">
    <text evidence="9">The sequence shown here is derived from an EMBL/GenBank/DDBJ whole genome shotgun (WGS) entry which is preliminary data.</text>
</comment>
<dbReference type="SUPFAM" id="SSF160527">
    <property type="entry name" value="V-type ATPase subunit E-like"/>
    <property type="match status" value="1"/>
</dbReference>
<evidence type="ECO:0000256" key="4">
    <source>
        <dbReference type="ARBA" id="ARBA00022448"/>
    </source>
</evidence>
<proteinExistence type="inferred from homology"/>
<dbReference type="Proteomes" id="UP000035068">
    <property type="component" value="Unassembled WGS sequence"/>
</dbReference>
<evidence type="ECO:0000313" key="10">
    <source>
        <dbReference type="Proteomes" id="UP000035068"/>
    </source>
</evidence>
<dbReference type="PANTHER" id="PTHR34982:SF1">
    <property type="entry name" value="FLAGELLAR ASSEMBLY PROTEIN FLIH"/>
    <property type="match status" value="1"/>
</dbReference>
<evidence type="ECO:0000256" key="7">
    <source>
        <dbReference type="ARBA" id="ARBA00023225"/>
    </source>
</evidence>
<dbReference type="GO" id="GO:0005829">
    <property type="term" value="C:cytosol"/>
    <property type="evidence" value="ECO:0007669"/>
    <property type="project" value="TreeGrafter"/>
</dbReference>
<dbReference type="InterPro" id="IPR038495">
    <property type="entry name" value="ATPase_E_C"/>
</dbReference>
<keyword evidence="10" id="KW-1185">Reference proteome</keyword>
<dbReference type="GO" id="GO:0044781">
    <property type="term" value="P:bacterial-type flagellum organization"/>
    <property type="evidence" value="ECO:0007669"/>
    <property type="project" value="UniProtKB-KW"/>
</dbReference>
<evidence type="ECO:0000259" key="8">
    <source>
        <dbReference type="Pfam" id="PF02108"/>
    </source>
</evidence>
<accession>A0A0C2EG12</accession>
<evidence type="ECO:0000256" key="1">
    <source>
        <dbReference type="ARBA" id="ARBA00003041"/>
    </source>
</evidence>
<evidence type="ECO:0000313" key="9">
    <source>
        <dbReference type="EMBL" id="KIH77568.1"/>
    </source>
</evidence>
<dbReference type="InterPro" id="IPR051472">
    <property type="entry name" value="T3SS_Stator/FliH"/>
</dbReference>